<gene>
    <name evidence="3" type="ORF">Pla175_42750</name>
</gene>
<dbReference type="RefSeq" id="WP_145290193.1">
    <property type="nucleotide sequence ID" value="NZ_CP036291.1"/>
</dbReference>
<organism evidence="3 4">
    <name type="scientific">Pirellulimonas nuda</name>
    <dbReference type="NCBI Taxonomy" id="2528009"/>
    <lineage>
        <taxon>Bacteria</taxon>
        <taxon>Pseudomonadati</taxon>
        <taxon>Planctomycetota</taxon>
        <taxon>Planctomycetia</taxon>
        <taxon>Pirellulales</taxon>
        <taxon>Lacipirellulaceae</taxon>
        <taxon>Pirellulimonas</taxon>
    </lineage>
</organism>
<evidence type="ECO:0000256" key="1">
    <source>
        <dbReference type="SAM" id="MobiDB-lite"/>
    </source>
</evidence>
<sequence precursor="true">MRCTARLWIVLGCLVSLPACAQFAGQDPFGSEAEAPKSLDEASPAEPGPKTGQLIETTCYWADADAEANQRIRQTLREPLKSSGFDFSEAALEHVVEFIRDEYDLEVQIDRRALDEYGVSADEPVTVNVRNTSLGSALRLMLQDLELDYTVRGGALVLTTEDESAAYLTTAVYPVADLLQPDPSRPDDSDFDSLIDTIVATVNSDSWAENGGSSSDIRALRPGALVISQTERGHELVQAFLKAARLGQRHAPSPLAAPSPRLTTRVYQLVSDQNPEPTSVAQQVLHMLPALVPEAFESREPDAAGRKPFMQAIQTRIVVLDYPSIQTQVADQLEALGMLVSRGGGQPFRGGGGGQF</sequence>
<name>A0A518DHE1_9BACT</name>
<evidence type="ECO:0000256" key="2">
    <source>
        <dbReference type="SAM" id="SignalP"/>
    </source>
</evidence>
<keyword evidence="2" id="KW-0732">Signal</keyword>
<feature type="chain" id="PRO_5022179563" evidence="2">
    <location>
        <begin position="22"/>
        <end position="356"/>
    </location>
</feature>
<dbReference type="OrthoDB" id="277020at2"/>
<keyword evidence="4" id="KW-1185">Reference proteome</keyword>
<dbReference type="EMBL" id="CP036291">
    <property type="protein sequence ID" value="QDU90862.1"/>
    <property type="molecule type" value="Genomic_DNA"/>
</dbReference>
<evidence type="ECO:0000313" key="4">
    <source>
        <dbReference type="Proteomes" id="UP000317429"/>
    </source>
</evidence>
<evidence type="ECO:0000313" key="3">
    <source>
        <dbReference type="EMBL" id="QDU90862.1"/>
    </source>
</evidence>
<dbReference type="AlphaFoldDB" id="A0A518DHE1"/>
<proteinExistence type="predicted"/>
<reference evidence="3 4" key="1">
    <citation type="submission" date="2019-02" db="EMBL/GenBank/DDBJ databases">
        <title>Deep-cultivation of Planctomycetes and their phenomic and genomic characterization uncovers novel biology.</title>
        <authorList>
            <person name="Wiegand S."/>
            <person name="Jogler M."/>
            <person name="Boedeker C."/>
            <person name="Pinto D."/>
            <person name="Vollmers J."/>
            <person name="Rivas-Marin E."/>
            <person name="Kohn T."/>
            <person name="Peeters S.H."/>
            <person name="Heuer A."/>
            <person name="Rast P."/>
            <person name="Oberbeckmann S."/>
            <person name="Bunk B."/>
            <person name="Jeske O."/>
            <person name="Meyerdierks A."/>
            <person name="Storesund J.E."/>
            <person name="Kallscheuer N."/>
            <person name="Luecker S."/>
            <person name="Lage O.M."/>
            <person name="Pohl T."/>
            <person name="Merkel B.J."/>
            <person name="Hornburger P."/>
            <person name="Mueller R.-W."/>
            <person name="Bruemmer F."/>
            <person name="Labrenz M."/>
            <person name="Spormann A.M."/>
            <person name="Op den Camp H."/>
            <person name="Overmann J."/>
            <person name="Amann R."/>
            <person name="Jetten M.S.M."/>
            <person name="Mascher T."/>
            <person name="Medema M.H."/>
            <person name="Devos D.P."/>
            <person name="Kaster A.-K."/>
            <person name="Ovreas L."/>
            <person name="Rohde M."/>
            <person name="Galperin M.Y."/>
            <person name="Jogler C."/>
        </authorList>
    </citation>
    <scope>NUCLEOTIDE SEQUENCE [LARGE SCALE GENOMIC DNA]</scope>
    <source>
        <strain evidence="3 4">Pla175</strain>
    </source>
</reference>
<accession>A0A518DHE1</accession>
<protein>
    <submittedName>
        <fullName evidence="3">Uncharacterized protein</fullName>
    </submittedName>
</protein>
<dbReference type="KEGG" id="pnd:Pla175_42750"/>
<feature type="region of interest" description="Disordered" evidence="1">
    <location>
        <begin position="31"/>
        <end position="50"/>
    </location>
</feature>
<dbReference type="Proteomes" id="UP000317429">
    <property type="component" value="Chromosome"/>
</dbReference>
<feature type="signal peptide" evidence="2">
    <location>
        <begin position="1"/>
        <end position="21"/>
    </location>
</feature>